<dbReference type="EMBL" id="BMAO01025178">
    <property type="protein sequence ID" value="GFR00983.1"/>
    <property type="molecule type" value="Genomic_DNA"/>
</dbReference>
<comment type="caution">
    <text evidence="1">The sequence shown here is derived from an EMBL/GenBank/DDBJ whole genome shotgun (WGS) entry which is preliminary data.</text>
</comment>
<sequence length="100" mass="11430">MFADLARGSVENKRFSDAFNKLVQLEQVLKLKITKMDVAHFISITEKVPSKKRDVECCLEFVGAKLKKKKICDPEEMRVPLFIEKGCGVINLNSQLLLFK</sequence>
<protein>
    <submittedName>
        <fullName evidence="1">Uncharacterized protein</fullName>
    </submittedName>
</protein>
<evidence type="ECO:0000313" key="2">
    <source>
        <dbReference type="Proteomes" id="UP000887116"/>
    </source>
</evidence>
<gene>
    <name evidence="1" type="ORF">TNCT_359991</name>
</gene>
<proteinExistence type="predicted"/>
<evidence type="ECO:0000313" key="1">
    <source>
        <dbReference type="EMBL" id="GFR00983.1"/>
    </source>
</evidence>
<reference evidence="1" key="1">
    <citation type="submission" date="2020-07" db="EMBL/GenBank/DDBJ databases">
        <title>Multicomponent nature underlies the extraordinary mechanical properties of spider dragline silk.</title>
        <authorList>
            <person name="Kono N."/>
            <person name="Nakamura H."/>
            <person name="Mori M."/>
            <person name="Yoshida Y."/>
            <person name="Ohtoshi R."/>
            <person name="Malay A.D."/>
            <person name="Moran D.A.P."/>
            <person name="Tomita M."/>
            <person name="Numata K."/>
            <person name="Arakawa K."/>
        </authorList>
    </citation>
    <scope>NUCLEOTIDE SEQUENCE</scope>
</reference>
<keyword evidence="2" id="KW-1185">Reference proteome</keyword>
<dbReference type="AlphaFoldDB" id="A0A8X6IU01"/>
<organism evidence="1 2">
    <name type="scientific">Trichonephila clavata</name>
    <name type="common">Joro spider</name>
    <name type="synonym">Nephila clavata</name>
    <dbReference type="NCBI Taxonomy" id="2740835"/>
    <lineage>
        <taxon>Eukaryota</taxon>
        <taxon>Metazoa</taxon>
        <taxon>Ecdysozoa</taxon>
        <taxon>Arthropoda</taxon>
        <taxon>Chelicerata</taxon>
        <taxon>Arachnida</taxon>
        <taxon>Araneae</taxon>
        <taxon>Araneomorphae</taxon>
        <taxon>Entelegynae</taxon>
        <taxon>Araneoidea</taxon>
        <taxon>Nephilidae</taxon>
        <taxon>Trichonephila</taxon>
    </lineage>
</organism>
<accession>A0A8X6IU01</accession>
<name>A0A8X6IU01_TRICU</name>
<dbReference type="Proteomes" id="UP000887116">
    <property type="component" value="Unassembled WGS sequence"/>
</dbReference>